<evidence type="ECO:0000313" key="1">
    <source>
        <dbReference type="EMBL" id="KZM76161.1"/>
    </source>
</evidence>
<organism evidence="1 2">
    <name type="scientific">Nocardia terpenica</name>
    <dbReference type="NCBI Taxonomy" id="455432"/>
    <lineage>
        <taxon>Bacteria</taxon>
        <taxon>Bacillati</taxon>
        <taxon>Actinomycetota</taxon>
        <taxon>Actinomycetes</taxon>
        <taxon>Mycobacteriales</taxon>
        <taxon>Nocardiaceae</taxon>
        <taxon>Nocardia</taxon>
    </lineage>
</organism>
<name>A0A164PWD0_9NOCA</name>
<accession>A0A164PWD0</accession>
<proteinExistence type="predicted"/>
<protein>
    <submittedName>
        <fullName evidence="1">Uncharacterized protein</fullName>
    </submittedName>
</protein>
<sequence length="64" mass="7323">MGRMTTRKKTDDTKNAARQVNPIVAEAADQVRQAKGRQRKSKGVPRWGCPGQLDLFTREELRNR</sequence>
<keyword evidence="2" id="KW-1185">Reference proteome</keyword>
<reference evidence="1 2" key="1">
    <citation type="submission" date="2016-04" db="EMBL/GenBank/DDBJ databases">
        <authorList>
            <person name="Evans L.H."/>
            <person name="Alamgir A."/>
            <person name="Owens N."/>
            <person name="Weber N.D."/>
            <person name="Virtaneva K."/>
            <person name="Barbian K."/>
            <person name="Babar A."/>
            <person name="Rosenke K."/>
        </authorList>
    </citation>
    <scope>NUCLEOTIDE SEQUENCE [LARGE SCALE GENOMIC DNA]</scope>
    <source>
        <strain evidence="1 2">IFM 0406</strain>
    </source>
</reference>
<dbReference type="Proteomes" id="UP000076512">
    <property type="component" value="Unassembled WGS sequence"/>
</dbReference>
<dbReference type="AlphaFoldDB" id="A0A164PWD0"/>
<gene>
    <name evidence="1" type="ORF">AWN90_00065</name>
</gene>
<comment type="caution">
    <text evidence="1">The sequence shown here is derived from an EMBL/GenBank/DDBJ whole genome shotgun (WGS) entry which is preliminary data.</text>
</comment>
<evidence type="ECO:0000313" key="2">
    <source>
        <dbReference type="Proteomes" id="UP000076512"/>
    </source>
</evidence>
<dbReference type="STRING" id="455432.AWN90_00065"/>
<dbReference type="EMBL" id="LWGR01000001">
    <property type="protein sequence ID" value="KZM76161.1"/>
    <property type="molecule type" value="Genomic_DNA"/>
</dbReference>